<keyword evidence="4 7" id="KW-1133">Transmembrane helix</keyword>
<dbReference type="GO" id="GO:0005743">
    <property type="term" value="C:mitochondrial inner membrane"/>
    <property type="evidence" value="ECO:0007669"/>
    <property type="project" value="TreeGrafter"/>
</dbReference>
<evidence type="ECO:0000256" key="2">
    <source>
        <dbReference type="ARBA" id="ARBA00009877"/>
    </source>
</evidence>
<gene>
    <name evidence="8" type="ORF">BS47DRAFT_1388460</name>
</gene>
<dbReference type="PANTHER" id="PTHR12428">
    <property type="entry name" value="OXA1"/>
    <property type="match status" value="1"/>
</dbReference>
<keyword evidence="9" id="KW-1185">Reference proteome</keyword>
<keyword evidence="3 7" id="KW-0812">Transmembrane</keyword>
<dbReference type="AlphaFoldDB" id="A0A9P6DY25"/>
<organism evidence="8 9">
    <name type="scientific">Hydnum rufescens UP504</name>
    <dbReference type="NCBI Taxonomy" id="1448309"/>
    <lineage>
        <taxon>Eukaryota</taxon>
        <taxon>Fungi</taxon>
        <taxon>Dikarya</taxon>
        <taxon>Basidiomycota</taxon>
        <taxon>Agaricomycotina</taxon>
        <taxon>Agaricomycetes</taxon>
        <taxon>Cantharellales</taxon>
        <taxon>Hydnaceae</taxon>
        <taxon>Hydnum</taxon>
    </lineage>
</organism>
<evidence type="ECO:0000256" key="1">
    <source>
        <dbReference type="ARBA" id="ARBA00004141"/>
    </source>
</evidence>
<dbReference type="GO" id="GO:0033617">
    <property type="term" value="P:mitochondrial respiratory chain complex IV assembly"/>
    <property type="evidence" value="ECO:0007669"/>
    <property type="project" value="TreeGrafter"/>
</dbReference>
<name>A0A9P6DY25_9AGAM</name>
<dbReference type="PANTHER" id="PTHR12428:SF65">
    <property type="entry name" value="CYTOCHROME C OXIDASE ASSEMBLY PROTEIN COX18, MITOCHONDRIAL"/>
    <property type="match status" value="1"/>
</dbReference>
<sequence length="303" mass="33737">MPLLVLRNGHKLSLSTRTLGTLRCTRRFSFAPLFHPVTSLSHAYLDLGAACHSLPLPGFLPPYAAAIIGATVFEVYQLHSARPRQSRARVRRFKEIVMPLTLEAEREYGRELKRQSLASGKKIDKEAFEKFKAEIGPKLAKYRADLIKIYRCSPWPTFVVPTVLHVPLFIMISLSLREAAISPTPLLAETFLSEASLAQTDPYGIFPLAIGITSLDALDNAIRGVSVVMVGASMMAPNCVTLYWFTSTIYTLVQTVCFGLVDKGRERSRKTPPSLPEPPAQTAPKDASRPPLRVVYQHPRRPR</sequence>
<comment type="caution">
    <text evidence="8">The sequence shown here is derived from an EMBL/GenBank/DDBJ whole genome shotgun (WGS) entry which is preliminary data.</text>
</comment>
<feature type="transmembrane region" description="Helical" evidence="7">
    <location>
        <begin position="242"/>
        <end position="261"/>
    </location>
</feature>
<keyword evidence="5 7" id="KW-0472">Membrane</keyword>
<dbReference type="EMBL" id="MU128920">
    <property type="protein sequence ID" value="KAF9519036.1"/>
    <property type="molecule type" value="Genomic_DNA"/>
</dbReference>
<dbReference type="GO" id="GO:0032977">
    <property type="term" value="F:membrane insertase activity"/>
    <property type="evidence" value="ECO:0007669"/>
    <property type="project" value="InterPro"/>
</dbReference>
<dbReference type="OrthoDB" id="2436667at2759"/>
<reference evidence="8" key="1">
    <citation type="journal article" date="2020" name="Nat. Commun.">
        <title>Large-scale genome sequencing of mycorrhizal fungi provides insights into the early evolution of symbiotic traits.</title>
        <authorList>
            <person name="Miyauchi S."/>
            <person name="Kiss E."/>
            <person name="Kuo A."/>
            <person name="Drula E."/>
            <person name="Kohler A."/>
            <person name="Sanchez-Garcia M."/>
            <person name="Morin E."/>
            <person name="Andreopoulos B."/>
            <person name="Barry K.W."/>
            <person name="Bonito G."/>
            <person name="Buee M."/>
            <person name="Carver A."/>
            <person name="Chen C."/>
            <person name="Cichocki N."/>
            <person name="Clum A."/>
            <person name="Culley D."/>
            <person name="Crous P.W."/>
            <person name="Fauchery L."/>
            <person name="Girlanda M."/>
            <person name="Hayes R.D."/>
            <person name="Keri Z."/>
            <person name="LaButti K."/>
            <person name="Lipzen A."/>
            <person name="Lombard V."/>
            <person name="Magnuson J."/>
            <person name="Maillard F."/>
            <person name="Murat C."/>
            <person name="Nolan M."/>
            <person name="Ohm R.A."/>
            <person name="Pangilinan J."/>
            <person name="Pereira M.F."/>
            <person name="Perotto S."/>
            <person name="Peter M."/>
            <person name="Pfister S."/>
            <person name="Riley R."/>
            <person name="Sitrit Y."/>
            <person name="Stielow J.B."/>
            <person name="Szollosi G."/>
            <person name="Zifcakova L."/>
            <person name="Stursova M."/>
            <person name="Spatafora J.W."/>
            <person name="Tedersoo L."/>
            <person name="Vaario L.M."/>
            <person name="Yamada A."/>
            <person name="Yan M."/>
            <person name="Wang P."/>
            <person name="Xu J."/>
            <person name="Bruns T."/>
            <person name="Baldrian P."/>
            <person name="Vilgalys R."/>
            <person name="Dunand C."/>
            <person name="Henrissat B."/>
            <person name="Grigoriev I.V."/>
            <person name="Hibbett D."/>
            <person name="Nagy L.G."/>
            <person name="Martin F.M."/>
        </authorList>
    </citation>
    <scope>NUCLEOTIDE SEQUENCE</scope>
    <source>
        <strain evidence="8">UP504</strain>
    </source>
</reference>
<evidence type="ECO:0000256" key="4">
    <source>
        <dbReference type="ARBA" id="ARBA00022989"/>
    </source>
</evidence>
<proteinExistence type="inferred from homology"/>
<evidence type="ECO:0000313" key="8">
    <source>
        <dbReference type="EMBL" id="KAF9519036.1"/>
    </source>
</evidence>
<dbReference type="Proteomes" id="UP000886523">
    <property type="component" value="Unassembled WGS sequence"/>
</dbReference>
<evidence type="ECO:0000256" key="6">
    <source>
        <dbReference type="SAM" id="MobiDB-lite"/>
    </source>
</evidence>
<accession>A0A9P6DY25</accession>
<comment type="similarity">
    <text evidence="2">Belongs to the OXA1/ALB3/YidC family.</text>
</comment>
<evidence type="ECO:0000256" key="3">
    <source>
        <dbReference type="ARBA" id="ARBA00022692"/>
    </source>
</evidence>
<comment type="subcellular location">
    <subcellularLocation>
        <location evidence="1">Membrane</location>
        <topology evidence="1">Multi-pass membrane protein</topology>
    </subcellularLocation>
</comment>
<evidence type="ECO:0000256" key="7">
    <source>
        <dbReference type="SAM" id="Phobius"/>
    </source>
</evidence>
<feature type="region of interest" description="Disordered" evidence="6">
    <location>
        <begin position="265"/>
        <end position="303"/>
    </location>
</feature>
<dbReference type="InterPro" id="IPR001708">
    <property type="entry name" value="YidC/ALB3/OXA1/COX18"/>
</dbReference>
<dbReference type="GO" id="GO:0032979">
    <property type="term" value="P:protein insertion into mitochondrial inner membrane from matrix"/>
    <property type="evidence" value="ECO:0007669"/>
    <property type="project" value="TreeGrafter"/>
</dbReference>
<protein>
    <submittedName>
        <fullName evidence="8">Uncharacterized protein</fullName>
    </submittedName>
</protein>
<evidence type="ECO:0000313" key="9">
    <source>
        <dbReference type="Proteomes" id="UP000886523"/>
    </source>
</evidence>
<evidence type="ECO:0000256" key="5">
    <source>
        <dbReference type="ARBA" id="ARBA00023136"/>
    </source>
</evidence>